<evidence type="ECO:0000259" key="3">
    <source>
        <dbReference type="PROSITE" id="PS50893"/>
    </source>
</evidence>
<feature type="domain" description="ABC transporter" evidence="3">
    <location>
        <begin position="4"/>
        <end position="211"/>
    </location>
</feature>
<accession>A0A1H3XYB2</accession>
<name>A0A1H3XYB2_9ACTO</name>
<dbReference type="InterPro" id="IPR003439">
    <property type="entry name" value="ABC_transporter-like_ATP-bd"/>
</dbReference>
<dbReference type="PANTHER" id="PTHR43158:SF2">
    <property type="entry name" value="SKFA PEPTIDE EXPORT ATP-BINDING PROTEIN SKFE"/>
    <property type="match status" value="1"/>
</dbReference>
<organism evidence="4 5">
    <name type="scientific">Bowdeniella nasicola</name>
    <dbReference type="NCBI Taxonomy" id="208480"/>
    <lineage>
        <taxon>Bacteria</taxon>
        <taxon>Bacillati</taxon>
        <taxon>Actinomycetota</taxon>
        <taxon>Actinomycetes</taxon>
        <taxon>Actinomycetales</taxon>
        <taxon>Actinomycetaceae</taxon>
        <taxon>Bowdeniella</taxon>
    </lineage>
</organism>
<dbReference type="Proteomes" id="UP000199288">
    <property type="component" value="Unassembled WGS sequence"/>
</dbReference>
<sequence>MTIVEARDAHVAIDKVSLLAPTSFSVAPGDALAVTGSNGSGKTTLLRVLAGKQQLTGGSVTIAGEAPNEKDAEFRARLAALLGLPPLSRSLTLHEHLALVAASWGDSVELAREAASDALRQFGIQRLQRRFVHELSSGQTQMFALALTLIRPSEILLLDEPEQRLDAERRELLADVLAARVASGTTLIMASHSAELVGRVCDRELALAEDVA</sequence>
<dbReference type="InterPro" id="IPR003593">
    <property type="entry name" value="AAA+_ATPase"/>
</dbReference>
<dbReference type="SUPFAM" id="SSF52540">
    <property type="entry name" value="P-loop containing nucleoside triphosphate hydrolases"/>
    <property type="match status" value="1"/>
</dbReference>
<dbReference type="GO" id="GO:0005524">
    <property type="term" value="F:ATP binding"/>
    <property type="evidence" value="ECO:0007669"/>
    <property type="project" value="UniProtKB-KW"/>
</dbReference>
<keyword evidence="2" id="KW-0067">ATP-binding</keyword>
<dbReference type="Pfam" id="PF00005">
    <property type="entry name" value="ABC_tran"/>
    <property type="match status" value="1"/>
</dbReference>
<dbReference type="GO" id="GO:0016887">
    <property type="term" value="F:ATP hydrolysis activity"/>
    <property type="evidence" value="ECO:0007669"/>
    <property type="project" value="InterPro"/>
</dbReference>
<dbReference type="PANTHER" id="PTHR43158">
    <property type="entry name" value="SKFA PEPTIDE EXPORT ATP-BINDING PROTEIN SKFE"/>
    <property type="match status" value="1"/>
</dbReference>
<keyword evidence="1" id="KW-0547">Nucleotide-binding</keyword>
<evidence type="ECO:0000313" key="4">
    <source>
        <dbReference type="EMBL" id="SEA03548.1"/>
    </source>
</evidence>
<evidence type="ECO:0000256" key="2">
    <source>
        <dbReference type="ARBA" id="ARBA00022840"/>
    </source>
</evidence>
<dbReference type="AlphaFoldDB" id="A0A1H3XYB2"/>
<evidence type="ECO:0000256" key="1">
    <source>
        <dbReference type="ARBA" id="ARBA00022741"/>
    </source>
</evidence>
<proteinExistence type="predicted"/>
<dbReference type="EMBL" id="FNQV01000004">
    <property type="protein sequence ID" value="SEA03548.1"/>
    <property type="molecule type" value="Genomic_DNA"/>
</dbReference>
<evidence type="ECO:0000313" key="5">
    <source>
        <dbReference type="Proteomes" id="UP000199288"/>
    </source>
</evidence>
<dbReference type="RefSeq" id="WP_222842364.1">
    <property type="nucleotide sequence ID" value="NZ_FNQV01000004.1"/>
</dbReference>
<dbReference type="Gene3D" id="3.40.50.300">
    <property type="entry name" value="P-loop containing nucleotide triphosphate hydrolases"/>
    <property type="match status" value="1"/>
</dbReference>
<protein>
    <submittedName>
        <fullName evidence="4">ABC transporter</fullName>
    </submittedName>
</protein>
<reference evidence="5" key="1">
    <citation type="submission" date="2016-10" db="EMBL/GenBank/DDBJ databases">
        <authorList>
            <person name="Varghese N."/>
            <person name="Submissions S."/>
        </authorList>
    </citation>
    <scope>NUCLEOTIDE SEQUENCE [LARGE SCALE GENOMIC DNA]</scope>
    <source>
        <strain evidence="5">KPR-1</strain>
    </source>
</reference>
<dbReference type="SMART" id="SM00382">
    <property type="entry name" value="AAA"/>
    <property type="match status" value="1"/>
</dbReference>
<gene>
    <name evidence="4" type="ORF">SAMN02910418_00769</name>
</gene>
<dbReference type="InterPro" id="IPR027417">
    <property type="entry name" value="P-loop_NTPase"/>
</dbReference>
<keyword evidence="5" id="KW-1185">Reference proteome</keyword>
<dbReference type="PROSITE" id="PS50893">
    <property type="entry name" value="ABC_TRANSPORTER_2"/>
    <property type="match status" value="1"/>
</dbReference>